<feature type="chain" id="PRO_5030834614" description="DUF5683 domain-containing protein" evidence="1">
    <location>
        <begin position="18"/>
        <end position="246"/>
    </location>
</feature>
<feature type="signal peptide" evidence="1">
    <location>
        <begin position="1"/>
        <end position="17"/>
    </location>
</feature>
<evidence type="ECO:0000313" key="2">
    <source>
        <dbReference type="EMBL" id="HHM01374.1"/>
    </source>
</evidence>
<dbReference type="AlphaFoldDB" id="A0A7V5VEF1"/>
<proteinExistence type="predicted"/>
<accession>A0A7V5VEF1</accession>
<gene>
    <name evidence="2" type="ORF">ENJ15_00050</name>
</gene>
<dbReference type="EMBL" id="DRLI01000003">
    <property type="protein sequence ID" value="HHM01374.1"/>
    <property type="molecule type" value="Genomic_DNA"/>
</dbReference>
<evidence type="ECO:0000256" key="1">
    <source>
        <dbReference type="SAM" id="SignalP"/>
    </source>
</evidence>
<evidence type="ECO:0008006" key="3">
    <source>
        <dbReference type="Google" id="ProtNLM"/>
    </source>
</evidence>
<reference evidence="2" key="1">
    <citation type="journal article" date="2020" name="mSystems">
        <title>Genome- and Community-Level Interaction Insights into Carbon Utilization and Element Cycling Functions of Hydrothermarchaeota in Hydrothermal Sediment.</title>
        <authorList>
            <person name="Zhou Z."/>
            <person name="Liu Y."/>
            <person name="Xu W."/>
            <person name="Pan J."/>
            <person name="Luo Z.H."/>
            <person name="Li M."/>
        </authorList>
    </citation>
    <scope>NUCLEOTIDE SEQUENCE [LARGE SCALE GENOMIC DNA]</scope>
    <source>
        <strain evidence="2">HyVt-460</strain>
    </source>
</reference>
<dbReference type="Proteomes" id="UP000885771">
    <property type="component" value="Unassembled WGS sequence"/>
</dbReference>
<protein>
    <recommendedName>
        <fullName evidence="3">DUF5683 domain-containing protein</fullName>
    </recommendedName>
</protein>
<comment type="caution">
    <text evidence="2">The sequence shown here is derived from an EMBL/GenBank/DDBJ whole genome shotgun (WGS) entry which is preliminary data.</text>
</comment>
<organism evidence="2">
    <name type="scientific">Caldithrix abyssi</name>
    <dbReference type="NCBI Taxonomy" id="187145"/>
    <lineage>
        <taxon>Bacteria</taxon>
        <taxon>Pseudomonadati</taxon>
        <taxon>Calditrichota</taxon>
        <taxon>Calditrichia</taxon>
        <taxon>Calditrichales</taxon>
        <taxon>Calditrichaceae</taxon>
        <taxon>Caldithrix</taxon>
    </lineage>
</organism>
<sequence>MKLKALLVMFVMHISLAAAQPVELFYSQLTLAADSVQMAVPVIPSGAAQASGGAQGVKSVGTALMLSLLLPGTGEYYAGETTQARFFWGVEIAAWGALLFNNSYYNSLRSDYQAWAGVHAGVSASGKDDQYWIDIGKFDDIYAFNEKRLQDRRPERLYDPARYAWQWDTRDNRLTYDLKRLKASAIKDRRLIYASVILLNHLVSAVNSIRLVRAQNNRLTRRVDYRLFVDSPGNAPSVTLGLVARF</sequence>
<name>A0A7V5VEF1_CALAY</name>
<keyword evidence="1" id="KW-0732">Signal</keyword>